<accession>D8DTM8</accession>
<keyword evidence="2" id="KW-0285">Flavoprotein</keyword>
<dbReference type="Pfam" id="PF01613">
    <property type="entry name" value="Flavin_Reduct"/>
    <property type="match status" value="1"/>
</dbReference>
<feature type="domain" description="Flavin reductase like" evidence="4">
    <location>
        <begin position="33"/>
        <end position="187"/>
    </location>
</feature>
<comment type="similarity">
    <text evidence="3">Belongs to the flavoredoxin family.</text>
</comment>
<keyword evidence="6" id="KW-1185">Reference proteome</keyword>
<dbReference type="SMART" id="SM00903">
    <property type="entry name" value="Flavin_Reduct"/>
    <property type="match status" value="1"/>
</dbReference>
<dbReference type="EMBL" id="ADWO01000014">
    <property type="protein sequence ID" value="EFI73223.1"/>
    <property type="molecule type" value="Genomic_DNA"/>
</dbReference>
<dbReference type="GO" id="GO:0016646">
    <property type="term" value="F:oxidoreductase activity, acting on the CH-NH group of donors, NAD or NADP as acceptor"/>
    <property type="evidence" value="ECO:0007669"/>
    <property type="project" value="UniProtKB-ARBA"/>
</dbReference>
<dbReference type="Proteomes" id="UP000004524">
    <property type="component" value="Unassembled WGS sequence"/>
</dbReference>
<comment type="cofactor">
    <cofactor evidence="1">
        <name>FMN</name>
        <dbReference type="ChEBI" id="CHEBI:58210"/>
    </cofactor>
</comment>
<organism evidence="5 6">
    <name type="scientific">Segatella baroniae B14</name>
    <dbReference type="NCBI Taxonomy" id="752555"/>
    <lineage>
        <taxon>Bacteria</taxon>
        <taxon>Pseudomonadati</taxon>
        <taxon>Bacteroidota</taxon>
        <taxon>Bacteroidia</taxon>
        <taxon>Bacteroidales</taxon>
        <taxon>Prevotellaceae</taxon>
        <taxon>Segatella</taxon>
    </lineage>
</organism>
<sequence>MLYLQSRPQVKMIYCINKITKILHIMKSFKSTAWMLPQPVLVIGTYDKEGKANAMNAAWGGQWDLKDIMISLGSHQTTDNLATNAEFTVTFATADTMATADYVGIVSGRKTPDKMAKTSWTIEKAPHVNAPLFKDFPMTLECRVKQKIDESETGYFLIGEIVNILCDEQYLAEDGKPDVEKMNLITLDPVHHNYIQLGKAVGKAFAIGKDVI</sequence>
<evidence type="ECO:0000256" key="1">
    <source>
        <dbReference type="ARBA" id="ARBA00001917"/>
    </source>
</evidence>
<reference evidence="5 6" key="1">
    <citation type="journal article" date="2010" name="Microb. Ecol.">
        <title>Comparative genome analysis of Prevotella ruminicola and Prevotella bryantii: insights into their environmental niche.</title>
        <authorList>
            <consortium name="North American Consortium for Rumen Bacteria"/>
            <person name="Purushe J."/>
            <person name="Fouts D.E."/>
            <person name="Morrison M."/>
            <person name="White B.A."/>
            <person name="Mackie R.I."/>
            <person name="Coutinho P.M."/>
            <person name="Henrissat B."/>
            <person name="Nelson K.E."/>
        </authorList>
    </citation>
    <scope>NUCLEOTIDE SEQUENCE [LARGE SCALE GENOMIC DNA]</scope>
    <source>
        <strain evidence="5 6">B14</strain>
    </source>
</reference>
<evidence type="ECO:0000259" key="4">
    <source>
        <dbReference type="SMART" id="SM00903"/>
    </source>
</evidence>
<proteinExistence type="inferred from homology"/>
<name>D8DTM8_9BACT</name>
<dbReference type="Gene3D" id="2.30.110.10">
    <property type="entry name" value="Electron Transport, Fmn-binding Protein, Chain A"/>
    <property type="match status" value="1"/>
</dbReference>
<evidence type="ECO:0000256" key="2">
    <source>
        <dbReference type="ARBA" id="ARBA00022630"/>
    </source>
</evidence>
<evidence type="ECO:0000256" key="3">
    <source>
        <dbReference type="ARBA" id="ARBA00038054"/>
    </source>
</evidence>
<dbReference type="AlphaFoldDB" id="D8DTM8"/>
<comment type="caution">
    <text evidence="5">The sequence shown here is derived from an EMBL/GenBank/DDBJ whole genome shotgun (WGS) entry which is preliminary data.</text>
</comment>
<dbReference type="STRING" id="77095.SAMN05216455_101112"/>
<dbReference type="PANTHER" id="PTHR43567:SF1">
    <property type="entry name" value="FLAVOREDOXIN"/>
    <property type="match status" value="1"/>
</dbReference>
<dbReference type="InterPro" id="IPR052174">
    <property type="entry name" value="Flavoredoxin"/>
</dbReference>
<dbReference type="PANTHER" id="PTHR43567">
    <property type="entry name" value="FLAVOREDOXIN-RELATED-RELATED"/>
    <property type="match status" value="1"/>
</dbReference>
<dbReference type="InterPro" id="IPR002563">
    <property type="entry name" value="Flavin_Rdtase-like_dom"/>
</dbReference>
<evidence type="ECO:0000313" key="5">
    <source>
        <dbReference type="EMBL" id="EFI73223.1"/>
    </source>
</evidence>
<dbReference type="SUPFAM" id="SSF50475">
    <property type="entry name" value="FMN-binding split barrel"/>
    <property type="match status" value="1"/>
</dbReference>
<protein>
    <submittedName>
        <fullName evidence="5">Putative flavin reductase domain protein</fullName>
    </submittedName>
</protein>
<gene>
    <name evidence="5" type="ORF">PBR_1279</name>
</gene>
<dbReference type="InterPro" id="IPR012349">
    <property type="entry name" value="Split_barrel_FMN-bd"/>
</dbReference>
<dbReference type="GO" id="GO:0010181">
    <property type="term" value="F:FMN binding"/>
    <property type="evidence" value="ECO:0007669"/>
    <property type="project" value="InterPro"/>
</dbReference>
<evidence type="ECO:0000313" key="6">
    <source>
        <dbReference type="Proteomes" id="UP000004524"/>
    </source>
</evidence>